<evidence type="ECO:0000313" key="3">
    <source>
        <dbReference type="Proteomes" id="UP000656881"/>
    </source>
</evidence>
<evidence type="ECO:0000313" key="2">
    <source>
        <dbReference type="EMBL" id="GGO48697.1"/>
    </source>
</evidence>
<comment type="caution">
    <text evidence="2">The sequence shown here is derived from an EMBL/GenBank/DDBJ whole genome shotgun (WGS) entry which is preliminary data.</text>
</comment>
<gene>
    <name evidence="2" type="ORF">GCM10012286_44920</name>
</gene>
<name>A0ABQ2MA64_9ACTN</name>
<protein>
    <submittedName>
        <fullName evidence="2">Uncharacterized protein</fullName>
    </submittedName>
</protein>
<dbReference type="EMBL" id="BMNG01000010">
    <property type="protein sequence ID" value="GGO48697.1"/>
    <property type="molecule type" value="Genomic_DNA"/>
</dbReference>
<sequence>MPLSDLDDDARRALLDDAVQRRLESGGFGRGGLGRVSKGGSGARSGDKRCEGERADRAQGGQEPER</sequence>
<dbReference type="Proteomes" id="UP000656881">
    <property type="component" value="Unassembled WGS sequence"/>
</dbReference>
<evidence type="ECO:0000256" key="1">
    <source>
        <dbReference type="SAM" id="MobiDB-lite"/>
    </source>
</evidence>
<accession>A0ABQ2MA64</accession>
<feature type="compositionally biased region" description="Gly residues" evidence="1">
    <location>
        <begin position="26"/>
        <end position="43"/>
    </location>
</feature>
<proteinExistence type="predicted"/>
<feature type="region of interest" description="Disordered" evidence="1">
    <location>
        <begin position="24"/>
        <end position="66"/>
    </location>
</feature>
<keyword evidence="3" id="KW-1185">Reference proteome</keyword>
<organism evidence="2 3">
    <name type="scientific">Streptomyces lasiicapitis</name>
    <dbReference type="NCBI Taxonomy" id="1923961"/>
    <lineage>
        <taxon>Bacteria</taxon>
        <taxon>Bacillati</taxon>
        <taxon>Actinomycetota</taxon>
        <taxon>Actinomycetes</taxon>
        <taxon>Kitasatosporales</taxon>
        <taxon>Streptomycetaceae</taxon>
        <taxon>Streptomyces</taxon>
    </lineage>
</organism>
<reference evidence="3" key="1">
    <citation type="journal article" date="2019" name="Int. J. Syst. Evol. Microbiol.">
        <title>The Global Catalogue of Microorganisms (GCM) 10K type strain sequencing project: providing services to taxonomists for standard genome sequencing and annotation.</title>
        <authorList>
            <consortium name="The Broad Institute Genomics Platform"/>
            <consortium name="The Broad Institute Genome Sequencing Center for Infectious Disease"/>
            <person name="Wu L."/>
            <person name="Ma J."/>
        </authorList>
    </citation>
    <scope>NUCLEOTIDE SEQUENCE [LARGE SCALE GENOMIC DNA]</scope>
    <source>
        <strain evidence="3">CGMCC 4.7349</strain>
    </source>
</reference>
<feature type="compositionally biased region" description="Basic and acidic residues" evidence="1">
    <location>
        <begin position="45"/>
        <end position="66"/>
    </location>
</feature>